<dbReference type="PANTHER" id="PTHR22950">
    <property type="entry name" value="AMINO ACID TRANSPORTER"/>
    <property type="match status" value="1"/>
</dbReference>
<feature type="chain" id="PRO_5030682577" description="Amino acid transporter transmembrane domain-containing protein" evidence="6">
    <location>
        <begin position="17"/>
        <end position="479"/>
    </location>
</feature>
<feature type="transmembrane region" description="Helical" evidence="5">
    <location>
        <begin position="391"/>
        <end position="410"/>
    </location>
</feature>
<feature type="transmembrane region" description="Helical" evidence="5">
    <location>
        <begin position="309"/>
        <end position="330"/>
    </location>
</feature>
<proteinExistence type="predicted"/>
<dbReference type="GO" id="GO:0015179">
    <property type="term" value="F:L-amino acid transmembrane transporter activity"/>
    <property type="evidence" value="ECO:0007669"/>
    <property type="project" value="TreeGrafter"/>
</dbReference>
<feature type="transmembrane region" description="Helical" evidence="5">
    <location>
        <begin position="102"/>
        <end position="121"/>
    </location>
</feature>
<evidence type="ECO:0000313" key="8">
    <source>
        <dbReference type="EMBL" id="CAD8510827.1"/>
    </source>
</evidence>
<dbReference type="EMBL" id="HBEP01036293">
    <property type="protein sequence ID" value="CAD8510827.1"/>
    <property type="molecule type" value="Transcribed_RNA"/>
</dbReference>
<comment type="subcellular location">
    <subcellularLocation>
        <location evidence="1">Membrane</location>
        <topology evidence="1">Multi-pass membrane protein</topology>
    </subcellularLocation>
</comment>
<keyword evidence="2 5" id="KW-0812">Transmembrane</keyword>
<organism evidence="8">
    <name type="scientific">Phaeocystis antarctica</name>
    <dbReference type="NCBI Taxonomy" id="33657"/>
    <lineage>
        <taxon>Eukaryota</taxon>
        <taxon>Haptista</taxon>
        <taxon>Haptophyta</taxon>
        <taxon>Prymnesiophyceae</taxon>
        <taxon>Phaeocystales</taxon>
        <taxon>Phaeocystaceae</taxon>
        <taxon>Phaeocystis</taxon>
    </lineage>
</organism>
<feature type="transmembrane region" description="Helical" evidence="5">
    <location>
        <begin position="416"/>
        <end position="436"/>
    </location>
</feature>
<feature type="transmembrane region" description="Helical" evidence="5">
    <location>
        <begin position="350"/>
        <end position="370"/>
    </location>
</feature>
<accession>A0A7S0I4N6</accession>
<keyword evidence="6" id="KW-0732">Signal</keyword>
<name>A0A7S0I4N6_9EUKA</name>
<feature type="transmembrane region" description="Helical" evidence="5">
    <location>
        <begin position="239"/>
        <end position="255"/>
    </location>
</feature>
<evidence type="ECO:0000256" key="6">
    <source>
        <dbReference type="SAM" id="SignalP"/>
    </source>
</evidence>
<sequence>MRAFLLCAVLAPSTVALVLQPALHRGRLPVLAKLQPLAETPRRSFVTCQAAAATLGDDDAGASADGESSFTSTVFNTCKAALGSGVLALPAGVKMMGDVPAVLWPANALIVGLGAISAYAFSLTARMCVANDAESLGEAWKKAIGEKTAWIVPAALAALTVGTCAAYAIILGDTFSSVAVTFGAKGLLATRHASILACAAALLPLCMLKSLAALAPSSIIGVFGVVFTGGFLGLRLKQGAYAVGGAFHTAVAPALRPAFGAVGAKPLFPSSLVLISMVATAYMAHFSAPQFYNGMKDKSIAKFNKMTAVSFAIIAAVTVAMTTAGFLTFGGATSGLVLNNYATADAGATLARLLMGFAIFGAYPICFAAARDALFELKPQWAEARGKFTQAMHLLITAAGLCISDVGFVVSFVGGVLGSAIIYIFPALLLLATTKARADAGAVQPLNTKLERWGCRAMAALGVVLAILGGATSISAAFF</sequence>
<dbReference type="GO" id="GO:0016020">
    <property type="term" value="C:membrane"/>
    <property type="evidence" value="ECO:0007669"/>
    <property type="project" value="UniProtKB-SubCell"/>
</dbReference>
<feature type="signal peptide" evidence="6">
    <location>
        <begin position="1"/>
        <end position="16"/>
    </location>
</feature>
<dbReference type="InterPro" id="IPR013057">
    <property type="entry name" value="AA_transpt_TM"/>
</dbReference>
<evidence type="ECO:0000256" key="4">
    <source>
        <dbReference type="ARBA" id="ARBA00023136"/>
    </source>
</evidence>
<feature type="transmembrane region" description="Helical" evidence="5">
    <location>
        <begin position="211"/>
        <end position="232"/>
    </location>
</feature>
<evidence type="ECO:0000256" key="3">
    <source>
        <dbReference type="ARBA" id="ARBA00022989"/>
    </source>
</evidence>
<evidence type="ECO:0000256" key="2">
    <source>
        <dbReference type="ARBA" id="ARBA00022692"/>
    </source>
</evidence>
<reference evidence="8" key="1">
    <citation type="submission" date="2021-01" db="EMBL/GenBank/DDBJ databases">
        <authorList>
            <person name="Corre E."/>
            <person name="Pelletier E."/>
            <person name="Niang G."/>
            <person name="Scheremetjew M."/>
            <person name="Finn R."/>
            <person name="Kale V."/>
            <person name="Holt S."/>
            <person name="Cochrane G."/>
            <person name="Meng A."/>
            <person name="Brown T."/>
            <person name="Cohen L."/>
        </authorList>
    </citation>
    <scope>NUCLEOTIDE SEQUENCE</scope>
    <source>
        <strain evidence="8">CCMP1374</strain>
    </source>
</reference>
<feature type="transmembrane region" description="Helical" evidence="5">
    <location>
        <begin position="150"/>
        <end position="170"/>
    </location>
</feature>
<evidence type="ECO:0000259" key="7">
    <source>
        <dbReference type="Pfam" id="PF01490"/>
    </source>
</evidence>
<feature type="transmembrane region" description="Helical" evidence="5">
    <location>
        <begin position="457"/>
        <end position="478"/>
    </location>
</feature>
<gene>
    <name evidence="8" type="ORF">PANT1444_LOCUS20538</name>
</gene>
<feature type="transmembrane region" description="Helical" evidence="5">
    <location>
        <begin position="267"/>
        <end position="288"/>
    </location>
</feature>
<dbReference type="AlphaFoldDB" id="A0A7S0I4N6"/>
<keyword evidence="4 5" id="KW-0472">Membrane</keyword>
<dbReference type="PANTHER" id="PTHR22950:SF652">
    <property type="entry name" value="TRANSMEMBRANE AMINO ACID TRANSPORTER FAMILY PROTEIN"/>
    <property type="match status" value="1"/>
</dbReference>
<feature type="domain" description="Amino acid transporter transmembrane" evidence="7">
    <location>
        <begin position="67"/>
        <end position="438"/>
    </location>
</feature>
<keyword evidence="3 5" id="KW-1133">Transmembrane helix</keyword>
<evidence type="ECO:0000256" key="5">
    <source>
        <dbReference type="SAM" id="Phobius"/>
    </source>
</evidence>
<dbReference type="Pfam" id="PF01490">
    <property type="entry name" value="Aa_trans"/>
    <property type="match status" value="1"/>
</dbReference>
<protein>
    <recommendedName>
        <fullName evidence="7">Amino acid transporter transmembrane domain-containing protein</fullName>
    </recommendedName>
</protein>
<evidence type="ECO:0000256" key="1">
    <source>
        <dbReference type="ARBA" id="ARBA00004141"/>
    </source>
</evidence>